<protein>
    <submittedName>
        <fullName evidence="1">Uncharacterized protein</fullName>
    </submittedName>
</protein>
<accession>A0A0E9PTB7</accession>
<reference evidence="1" key="2">
    <citation type="journal article" date="2015" name="Fish Shellfish Immunol.">
        <title>Early steps in the European eel (Anguilla anguilla)-Vibrio vulnificus interaction in the gills: Role of the RtxA13 toxin.</title>
        <authorList>
            <person name="Callol A."/>
            <person name="Pajuelo D."/>
            <person name="Ebbesson L."/>
            <person name="Teles M."/>
            <person name="MacKenzie S."/>
            <person name="Amaro C."/>
        </authorList>
    </citation>
    <scope>NUCLEOTIDE SEQUENCE</scope>
</reference>
<evidence type="ECO:0000313" key="1">
    <source>
        <dbReference type="EMBL" id="JAH07315.1"/>
    </source>
</evidence>
<reference evidence="1" key="1">
    <citation type="submission" date="2014-11" db="EMBL/GenBank/DDBJ databases">
        <authorList>
            <person name="Amaro Gonzalez C."/>
        </authorList>
    </citation>
    <scope>NUCLEOTIDE SEQUENCE</scope>
</reference>
<dbReference type="EMBL" id="GBXM01101262">
    <property type="protein sequence ID" value="JAH07315.1"/>
    <property type="molecule type" value="Transcribed_RNA"/>
</dbReference>
<dbReference type="AlphaFoldDB" id="A0A0E9PTB7"/>
<name>A0A0E9PTB7_ANGAN</name>
<sequence length="25" mass="3320">MLVFRFYIYFQNTYYVLFVKRNHTR</sequence>
<proteinExistence type="predicted"/>
<organism evidence="1">
    <name type="scientific">Anguilla anguilla</name>
    <name type="common">European freshwater eel</name>
    <name type="synonym">Muraena anguilla</name>
    <dbReference type="NCBI Taxonomy" id="7936"/>
    <lineage>
        <taxon>Eukaryota</taxon>
        <taxon>Metazoa</taxon>
        <taxon>Chordata</taxon>
        <taxon>Craniata</taxon>
        <taxon>Vertebrata</taxon>
        <taxon>Euteleostomi</taxon>
        <taxon>Actinopterygii</taxon>
        <taxon>Neopterygii</taxon>
        <taxon>Teleostei</taxon>
        <taxon>Anguilliformes</taxon>
        <taxon>Anguillidae</taxon>
        <taxon>Anguilla</taxon>
    </lineage>
</organism>